<evidence type="ECO:0000256" key="1">
    <source>
        <dbReference type="ARBA" id="ARBA00007345"/>
    </source>
</evidence>
<dbReference type="GeneID" id="32280716"/>
<keyword evidence="2 4" id="KW-0689">Ribosomal protein</keyword>
<proteinExistence type="inferred from homology"/>
<reference evidence="4" key="1">
    <citation type="submission" date="2016-04" db="EMBL/GenBank/DDBJ databases">
        <title>Reticulate Evolution, Recent Diversification, and Polyphyly in the Species-Rich High-Andean genus Diplostephium (Asteraceae: Astereae).</title>
        <authorList>
            <person name="Vargas O.M."/>
            <person name="Simpson B."/>
        </authorList>
    </citation>
    <scope>NUCLEOTIDE SEQUENCE</scope>
</reference>
<dbReference type="GO" id="GO:0003735">
    <property type="term" value="F:structural constituent of ribosome"/>
    <property type="evidence" value="ECO:0007669"/>
    <property type="project" value="InterPro"/>
</dbReference>
<evidence type="ECO:0000313" key="4">
    <source>
        <dbReference type="EMBL" id="AOW70649.1"/>
    </source>
</evidence>
<dbReference type="GO" id="GO:0006412">
    <property type="term" value="P:translation"/>
    <property type="evidence" value="ECO:0007669"/>
    <property type="project" value="InterPro"/>
</dbReference>
<dbReference type="AlphaFoldDB" id="A0A1U9GQ14"/>
<dbReference type="GO" id="GO:0005840">
    <property type="term" value="C:ribosome"/>
    <property type="evidence" value="ECO:0007669"/>
    <property type="project" value="UniProtKB-KW"/>
</dbReference>
<accession>A0A1U9GQ14</accession>
<dbReference type="SUPFAM" id="SSF54570">
    <property type="entry name" value="Ribosomal protein S19"/>
    <property type="match status" value="1"/>
</dbReference>
<dbReference type="GO" id="GO:1990904">
    <property type="term" value="C:ribonucleoprotein complex"/>
    <property type="evidence" value="ECO:0007669"/>
    <property type="project" value="UniProtKB-KW"/>
</dbReference>
<organism evidence="4">
    <name type="scientific">Diplostephium hartwegii</name>
    <dbReference type="NCBI Taxonomy" id="1716017"/>
    <lineage>
        <taxon>Eukaryota</taxon>
        <taxon>Viridiplantae</taxon>
        <taxon>Streptophyta</taxon>
        <taxon>Embryophyta</taxon>
        <taxon>Tracheophyta</taxon>
        <taxon>Spermatophyta</taxon>
        <taxon>Magnoliopsida</taxon>
        <taxon>eudicotyledons</taxon>
        <taxon>Gunneridae</taxon>
        <taxon>Pentapetalae</taxon>
        <taxon>asterids</taxon>
        <taxon>campanulids</taxon>
        <taxon>Asterales</taxon>
        <taxon>Asteraceae</taxon>
        <taxon>Asteroideae</taxon>
        <taxon>Astereae</taxon>
        <taxon>South American lineages</taxon>
        <taxon>Diplostephium</taxon>
    </lineage>
</organism>
<dbReference type="InterPro" id="IPR023575">
    <property type="entry name" value="Ribosomal_uS19_SF"/>
</dbReference>
<evidence type="ECO:0000256" key="3">
    <source>
        <dbReference type="ARBA" id="ARBA00023274"/>
    </source>
</evidence>
<dbReference type="Gene3D" id="3.30.860.10">
    <property type="entry name" value="30s Ribosomal Protein S19, Chain A"/>
    <property type="match status" value="1"/>
</dbReference>
<protein>
    <submittedName>
        <fullName evidence="4">Ribosomal protein S19</fullName>
    </submittedName>
</protein>
<comment type="similarity">
    <text evidence="1">Belongs to the universal ribosomal protein uS19 family.</text>
</comment>
<sequence length="56" mass="6623">MAWFFLNSKLSSKKFPHFNEEECKITEGKVGHKFGEFAFTRKHPTYTISQVVRLPF</sequence>
<dbReference type="RefSeq" id="YP_009355877.1">
    <property type="nucleotide sequence ID" value="NC_034354.1"/>
</dbReference>
<keyword evidence="3" id="KW-0687">Ribonucleoprotein</keyword>
<evidence type="ECO:0000256" key="2">
    <source>
        <dbReference type="ARBA" id="ARBA00022980"/>
    </source>
</evidence>
<geneLocation type="mitochondrion" evidence="4"/>
<dbReference type="EMBL" id="KX063855">
    <property type="protein sequence ID" value="AOW70649.1"/>
    <property type="molecule type" value="Genomic_DNA"/>
</dbReference>
<name>A0A1U9GQ14_9ASTR</name>
<gene>
    <name evidence="4" type="primary">rps19</name>
</gene>
<keyword evidence="4" id="KW-0496">Mitochondrion</keyword>